<dbReference type="Proteomes" id="UP001140453">
    <property type="component" value="Unassembled WGS sequence"/>
</dbReference>
<dbReference type="EMBL" id="JAPEVB010000002">
    <property type="protein sequence ID" value="KAJ4394153.1"/>
    <property type="molecule type" value="Genomic_DNA"/>
</dbReference>
<evidence type="ECO:0000256" key="5">
    <source>
        <dbReference type="ARBA" id="ARBA00022676"/>
    </source>
</evidence>
<dbReference type="GO" id="GO:0000166">
    <property type="term" value="F:nucleotide binding"/>
    <property type="evidence" value="ECO:0007669"/>
    <property type="project" value="UniProtKB-KW"/>
</dbReference>
<evidence type="ECO:0000256" key="4">
    <source>
        <dbReference type="ARBA" id="ARBA00012557"/>
    </source>
</evidence>
<feature type="domain" description="Apple" evidence="13">
    <location>
        <begin position="383"/>
        <end position="420"/>
    </location>
</feature>
<keyword evidence="10 12" id="KW-1133">Transmembrane helix</keyword>
<evidence type="ECO:0000256" key="1">
    <source>
        <dbReference type="ARBA" id="ARBA00004606"/>
    </source>
</evidence>
<evidence type="ECO:0000313" key="16">
    <source>
        <dbReference type="Proteomes" id="UP001140453"/>
    </source>
</evidence>
<dbReference type="InterPro" id="IPR026050">
    <property type="entry name" value="C1GALT1/C1GALT1_chp1"/>
</dbReference>
<keyword evidence="11 12" id="KW-0472">Membrane</keyword>
<comment type="similarity">
    <text evidence="3">Belongs to the glycosyltransferase 31 family. Beta3-Gal-T subfamily.</text>
</comment>
<dbReference type="InterPro" id="IPR003609">
    <property type="entry name" value="Pan_app"/>
</dbReference>
<evidence type="ECO:0000256" key="10">
    <source>
        <dbReference type="ARBA" id="ARBA00022989"/>
    </source>
</evidence>
<dbReference type="GO" id="GO:0016020">
    <property type="term" value="C:membrane"/>
    <property type="evidence" value="ECO:0007669"/>
    <property type="project" value="UniProtKB-SubCell"/>
</dbReference>
<feature type="transmembrane region" description="Helical" evidence="12">
    <location>
        <begin position="12"/>
        <end position="30"/>
    </location>
</feature>
<keyword evidence="5" id="KW-0328">Glycosyltransferase</keyword>
<feature type="domain" description="Fringe-like glycosyltransferase" evidence="14">
    <location>
        <begin position="193"/>
        <end position="270"/>
    </location>
</feature>
<sequence>MFPRVARPRRLAGMSFLVFLTWVVALWIFLPYDNPFILFLQFTGSRVSSFFHSPADDERLLLEQPGRFPFTDDEVAYIIKTGYGTQERVPALLEASKSIGIGTNKYEENNILVVGDFAGELEFQGRPVSVYDMVAAVMDHETVVRTQTKNTERMQKYANMTSAIQEGRTQEATTYSKAVGWELDALKAVWKRMPGKKWYVMQDDDTFILRPSLYRFLEHLDPSKELYLGNAVGDYKGRFAHGGSSFILSNGAMMKLLDRNPELVSQAYVESLDEIWGDKLVATTLIKVGIYLSEQYRQFFNGEPPLITKISADRICSPIFSFHGLAQPEQMKSVGKTFAELDKPVFWRDLWRIFGQPGLDAFDDKAIRLNQDHVGRQDDPDLSRLVESADKCVDACQKLDQKCLAWTWDKQTQICLMSPWVIVGNSPDGKYSGLNVREVRKLDSQCGKHPF</sequence>
<keyword evidence="7 12" id="KW-0812">Transmembrane</keyword>
<keyword evidence="6" id="KW-0808">Transferase</keyword>
<evidence type="ECO:0000256" key="7">
    <source>
        <dbReference type="ARBA" id="ARBA00022692"/>
    </source>
</evidence>
<dbReference type="AlphaFoldDB" id="A0A9W9CZZ2"/>
<proteinExistence type="inferred from homology"/>
<keyword evidence="9" id="KW-0735">Signal-anchor</keyword>
<dbReference type="OrthoDB" id="414175at2759"/>
<dbReference type="Pfam" id="PF02434">
    <property type="entry name" value="Fringe"/>
    <property type="match status" value="1"/>
</dbReference>
<keyword evidence="8" id="KW-0547">Nucleotide-binding</keyword>
<dbReference type="InterPro" id="IPR003378">
    <property type="entry name" value="Fringe-like_glycosylTrfase"/>
</dbReference>
<keyword evidence="16" id="KW-1185">Reference proteome</keyword>
<comment type="subcellular location">
    <subcellularLocation>
        <location evidence="1">Membrane</location>
        <topology evidence="1">Single-pass type II membrane protein</topology>
    </subcellularLocation>
</comment>
<evidence type="ECO:0000259" key="14">
    <source>
        <dbReference type="Pfam" id="PF02434"/>
    </source>
</evidence>
<evidence type="ECO:0000256" key="11">
    <source>
        <dbReference type="ARBA" id="ARBA00023136"/>
    </source>
</evidence>
<reference evidence="15" key="1">
    <citation type="submission" date="2022-10" db="EMBL/GenBank/DDBJ databases">
        <title>Tapping the CABI collections for fungal endophytes: first genome assemblies for Collariella, Neodidymelliopsis, Ascochyta clinopodiicola, Didymella pomorum, Didymosphaeria variabile, Neocosmospora piperis and Neocucurbitaria cava.</title>
        <authorList>
            <person name="Hill R."/>
        </authorList>
    </citation>
    <scope>NUCLEOTIDE SEQUENCE</scope>
    <source>
        <strain evidence="15">IMI 355082</strain>
    </source>
</reference>
<dbReference type="Pfam" id="PF00024">
    <property type="entry name" value="PAN_1"/>
    <property type="match status" value="1"/>
</dbReference>
<evidence type="ECO:0000259" key="13">
    <source>
        <dbReference type="Pfam" id="PF00024"/>
    </source>
</evidence>
<protein>
    <recommendedName>
        <fullName evidence="4">N-acetylgalactosaminide beta-1,3-galactosyltransferase</fullName>
        <ecNumber evidence="4">2.4.1.122</ecNumber>
    </recommendedName>
</protein>
<dbReference type="EC" id="2.4.1.122" evidence="4"/>
<evidence type="ECO:0000256" key="9">
    <source>
        <dbReference type="ARBA" id="ARBA00022968"/>
    </source>
</evidence>
<evidence type="ECO:0000313" key="15">
    <source>
        <dbReference type="EMBL" id="KAJ4394153.1"/>
    </source>
</evidence>
<dbReference type="PANTHER" id="PTHR23033:SF40">
    <property type="entry name" value="APPLE DOMAIN-CONTAINING PROTEIN"/>
    <property type="match status" value="1"/>
</dbReference>
<dbReference type="PANTHER" id="PTHR23033">
    <property type="entry name" value="BETA1,3-GALACTOSYLTRANSFERASE"/>
    <property type="match status" value="1"/>
</dbReference>
<accession>A0A9W9CZZ2</accession>
<evidence type="ECO:0000256" key="2">
    <source>
        <dbReference type="ARBA" id="ARBA00004922"/>
    </source>
</evidence>
<dbReference type="GO" id="GO:0016263">
    <property type="term" value="F:glycoprotein-N-acetylgalactosamine 3-beta-galactosyltransferase activity"/>
    <property type="evidence" value="ECO:0007669"/>
    <property type="project" value="UniProtKB-EC"/>
</dbReference>
<comment type="caution">
    <text evidence="15">The sequence shown here is derived from an EMBL/GenBank/DDBJ whole genome shotgun (WGS) entry which is preliminary data.</text>
</comment>
<evidence type="ECO:0000256" key="12">
    <source>
        <dbReference type="SAM" id="Phobius"/>
    </source>
</evidence>
<evidence type="ECO:0000256" key="8">
    <source>
        <dbReference type="ARBA" id="ARBA00022741"/>
    </source>
</evidence>
<organism evidence="15 16">
    <name type="scientific">Gnomoniopsis smithogilvyi</name>
    <dbReference type="NCBI Taxonomy" id="1191159"/>
    <lineage>
        <taxon>Eukaryota</taxon>
        <taxon>Fungi</taxon>
        <taxon>Dikarya</taxon>
        <taxon>Ascomycota</taxon>
        <taxon>Pezizomycotina</taxon>
        <taxon>Sordariomycetes</taxon>
        <taxon>Sordariomycetidae</taxon>
        <taxon>Diaporthales</taxon>
        <taxon>Gnomoniaceae</taxon>
        <taxon>Gnomoniopsis</taxon>
    </lineage>
</organism>
<evidence type="ECO:0000256" key="6">
    <source>
        <dbReference type="ARBA" id="ARBA00022679"/>
    </source>
</evidence>
<comment type="pathway">
    <text evidence="2">Protein modification; protein glycosylation.</text>
</comment>
<dbReference type="Gene3D" id="3.50.4.10">
    <property type="entry name" value="Hepatocyte Growth Factor"/>
    <property type="match status" value="1"/>
</dbReference>
<gene>
    <name evidence="15" type="ORF">N0V93_003370</name>
</gene>
<name>A0A9W9CZZ2_9PEZI</name>
<evidence type="ECO:0000256" key="3">
    <source>
        <dbReference type="ARBA" id="ARBA00006462"/>
    </source>
</evidence>
<dbReference type="Gene3D" id="3.90.550.50">
    <property type="match status" value="1"/>
</dbReference>